<dbReference type="AlphaFoldDB" id="A0A2M6WNC6"/>
<gene>
    <name evidence="2" type="ORF">COT98_04350</name>
</gene>
<evidence type="ECO:0000313" key="2">
    <source>
        <dbReference type="EMBL" id="PIT94290.1"/>
    </source>
</evidence>
<protein>
    <submittedName>
        <fullName evidence="2">Uncharacterized protein</fullName>
    </submittedName>
</protein>
<keyword evidence="1" id="KW-0812">Transmembrane</keyword>
<feature type="transmembrane region" description="Helical" evidence="1">
    <location>
        <begin position="6"/>
        <end position="28"/>
    </location>
</feature>
<organism evidence="2 3">
    <name type="scientific">Candidatus Falkowbacteria bacterium CG10_big_fil_rev_8_21_14_0_10_39_9</name>
    <dbReference type="NCBI Taxonomy" id="1974566"/>
    <lineage>
        <taxon>Bacteria</taxon>
        <taxon>Candidatus Falkowiibacteriota</taxon>
    </lineage>
</organism>
<proteinExistence type="predicted"/>
<dbReference type="Proteomes" id="UP000228900">
    <property type="component" value="Unassembled WGS sequence"/>
</dbReference>
<accession>A0A2M6WNC6</accession>
<evidence type="ECO:0000256" key="1">
    <source>
        <dbReference type="SAM" id="Phobius"/>
    </source>
</evidence>
<sequence>MGRAAFDFLFFSLLFVIEISWLISSLVIKKGERFLSNLSTRTDILIWFAEVILFNDWEPD</sequence>
<reference evidence="3" key="1">
    <citation type="submission" date="2017-09" db="EMBL/GenBank/DDBJ databases">
        <title>Depth-based differentiation of microbial function through sediment-hosted aquifers and enrichment of novel symbionts in the deep terrestrial subsurface.</title>
        <authorList>
            <person name="Probst A.J."/>
            <person name="Ladd B."/>
            <person name="Jarett J.K."/>
            <person name="Geller-Mcgrath D.E."/>
            <person name="Sieber C.M.K."/>
            <person name="Emerson J.B."/>
            <person name="Anantharaman K."/>
            <person name="Thomas B.C."/>
            <person name="Malmstrom R."/>
            <person name="Stieglmeier M."/>
            <person name="Klingl A."/>
            <person name="Woyke T."/>
            <person name="Ryan C.M."/>
            <person name="Banfield J.F."/>
        </authorList>
    </citation>
    <scope>NUCLEOTIDE SEQUENCE [LARGE SCALE GENOMIC DNA]</scope>
</reference>
<name>A0A2M6WNC6_9BACT</name>
<comment type="caution">
    <text evidence="2">The sequence shown here is derived from an EMBL/GenBank/DDBJ whole genome shotgun (WGS) entry which is preliminary data.</text>
</comment>
<evidence type="ECO:0000313" key="3">
    <source>
        <dbReference type="Proteomes" id="UP000228900"/>
    </source>
</evidence>
<keyword evidence="1" id="KW-1133">Transmembrane helix</keyword>
<dbReference type="EMBL" id="PFAQ01000059">
    <property type="protein sequence ID" value="PIT94290.1"/>
    <property type="molecule type" value="Genomic_DNA"/>
</dbReference>
<keyword evidence="1" id="KW-0472">Membrane</keyword>